<comment type="caution">
    <text evidence="2">The sequence shown here is derived from an EMBL/GenBank/DDBJ whole genome shotgun (WGS) entry which is preliminary data.</text>
</comment>
<organism evidence="2 3">
    <name type="scientific">Portunus trituberculatus</name>
    <name type="common">Swimming crab</name>
    <name type="synonym">Neptunus trituberculatus</name>
    <dbReference type="NCBI Taxonomy" id="210409"/>
    <lineage>
        <taxon>Eukaryota</taxon>
        <taxon>Metazoa</taxon>
        <taxon>Ecdysozoa</taxon>
        <taxon>Arthropoda</taxon>
        <taxon>Crustacea</taxon>
        <taxon>Multicrustacea</taxon>
        <taxon>Malacostraca</taxon>
        <taxon>Eumalacostraca</taxon>
        <taxon>Eucarida</taxon>
        <taxon>Decapoda</taxon>
        <taxon>Pleocyemata</taxon>
        <taxon>Brachyura</taxon>
        <taxon>Eubrachyura</taxon>
        <taxon>Portunoidea</taxon>
        <taxon>Portunidae</taxon>
        <taxon>Portuninae</taxon>
        <taxon>Portunus</taxon>
    </lineage>
</organism>
<feature type="compositionally biased region" description="Basic and acidic residues" evidence="1">
    <location>
        <begin position="1"/>
        <end position="16"/>
    </location>
</feature>
<sequence>MTGSERERERERERRVGYRVGARVTASPRSLRSGSSRASLSPARLRRGSFTASRAVRDEARRGEARQQRVPRKPSAGRGREARAVITALCARQDKAVCCGAVVLWCCCGLKRAALCLD</sequence>
<dbReference type="AlphaFoldDB" id="A0A5B7HCN3"/>
<feature type="compositionally biased region" description="Low complexity" evidence="1">
    <location>
        <begin position="26"/>
        <end position="43"/>
    </location>
</feature>
<accession>A0A5B7HCN3</accession>
<feature type="compositionally biased region" description="Basic and acidic residues" evidence="1">
    <location>
        <begin position="55"/>
        <end position="67"/>
    </location>
</feature>
<name>A0A5B7HCN3_PORTR</name>
<dbReference type="EMBL" id="VSRR010026142">
    <property type="protein sequence ID" value="MPC67365.1"/>
    <property type="molecule type" value="Genomic_DNA"/>
</dbReference>
<evidence type="ECO:0000313" key="2">
    <source>
        <dbReference type="EMBL" id="MPC67365.1"/>
    </source>
</evidence>
<gene>
    <name evidence="2" type="ORF">E2C01_061540</name>
</gene>
<evidence type="ECO:0000313" key="3">
    <source>
        <dbReference type="Proteomes" id="UP000324222"/>
    </source>
</evidence>
<dbReference type="Proteomes" id="UP000324222">
    <property type="component" value="Unassembled WGS sequence"/>
</dbReference>
<evidence type="ECO:0000256" key="1">
    <source>
        <dbReference type="SAM" id="MobiDB-lite"/>
    </source>
</evidence>
<proteinExistence type="predicted"/>
<keyword evidence="3" id="KW-1185">Reference proteome</keyword>
<feature type="region of interest" description="Disordered" evidence="1">
    <location>
        <begin position="1"/>
        <end position="81"/>
    </location>
</feature>
<protein>
    <submittedName>
        <fullName evidence="2">Uncharacterized protein</fullName>
    </submittedName>
</protein>
<reference evidence="2 3" key="1">
    <citation type="submission" date="2019-05" db="EMBL/GenBank/DDBJ databases">
        <title>Another draft genome of Portunus trituberculatus and its Hox gene families provides insights of decapod evolution.</title>
        <authorList>
            <person name="Jeong J.-H."/>
            <person name="Song I."/>
            <person name="Kim S."/>
            <person name="Choi T."/>
            <person name="Kim D."/>
            <person name="Ryu S."/>
            <person name="Kim W."/>
        </authorList>
    </citation>
    <scope>NUCLEOTIDE SEQUENCE [LARGE SCALE GENOMIC DNA]</scope>
    <source>
        <tissue evidence="2">Muscle</tissue>
    </source>
</reference>